<dbReference type="STRING" id="765420.OSCT_3149"/>
<sequence length="685" mass="74635">MASELLYFNGVNGSRGTYGRQPITADQLSALIRGEDPKPENLDPDPEQLQELQRRATQVRTGNFGVKEGVSERDLAQTGWGVIFAAGPQSAPIREALSELLAWRKAQAGERYRECSGALGYRPNESKADFLRRQGAATSGPVDPDKFPYYLLLVGSPEEIPFRFQYQIDVQYAVGRIHFETLDEYARYARSVVASERGEVKLPRKAVFFGVRNRDDAATTRAADELVVPLSQEIRKNPRADEWAIETIIGDAAKKDRLRRLLGGEETPALLFTASHGVEFDHGDVHQVPHQGAILCQDWPGPRLWRGPIPQEFYLAGDDLDSRARLLGTVAFCFACFGAGTPRNDDFPHQKGIQSAIAPHAFISRLPQQMLGHPNGGALAVIGHVERAWTFSFSDARGGRQIETFSSAMRRMMLDGAPVGWALEFFNNRYAELASVLTEDLENAHWGGSVDPFELSTKWTEHNDSRSYVVIGDPAVRLPLADVGAAPPPAERVTIPVVTAPKPAPTPVAPATPVTPATPVAPAVPSVPGIPGLGTQPAMPTGMTDESGASFGLFGSGEKKEGEKGAVSEVVQKLTASIQEFAERIGETLKRTIEDASHLEVETYVADDLTTVNYRSGDFNGAQLRAVTRMSLDGDTQVMVPRREGQIDEELWAIHLSMVQQAQANRAEMIRTIANAAAGLLGALK</sequence>
<dbReference type="EMBL" id="ADVR01000139">
    <property type="protein sequence ID" value="EFO78988.1"/>
    <property type="molecule type" value="Genomic_DNA"/>
</dbReference>
<dbReference type="HOGENOM" id="CLU_027410_0_0_0"/>
<dbReference type="eggNOG" id="COG4870">
    <property type="taxonomic scope" value="Bacteria"/>
</dbReference>
<gene>
    <name evidence="1" type="ORF">OSCT_3149</name>
</gene>
<reference evidence="1 2" key="1">
    <citation type="journal article" date="2011" name="J. Bacteriol.">
        <title>Draft genome sequence of the anoxygenic filamentous phototrophic bacterium Oscillochloris trichoides subsp. DG-6.</title>
        <authorList>
            <person name="Kuznetsov B.B."/>
            <person name="Ivanovsky R.N."/>
            <person name="Keppen O.I."/>
            <person name="Sukhacheva M.V."/>
            <person name="Bumazhkin B.K."/>
            <person name="Patutina E.O."/>
            <person name="Beletsky A.V."/>
            <person name="Mardanov A.V."/>
            <person name="Baslerov R.V."/>
            <person name="Panteleeva A.N."/>
            <person name="Kolganova T.V."/>
            <person name="Ravin N.V."/>
            <person name="Skryabin K.G."/>
        </authorList>
    </citation>
    <scope>NUCLEOTIDE SEQUENCE [LARGE SCALE GENOMIC DNA]</scope>
    <source>
        <strain evidence="1 2">DG-6</strain>
    </source>
</reference>
<accession>E1IIJ8</accession>
<protein>
    <recommendedName>
        <fullName evidence="3">Gingipain domain-containing protein</fullName>
    </recommendedName>
</protein>
<organism evidence="1 2">
    <name type="scientific">Oscillochloris trichoides DG-6</name>
    <dbReference type="NCBI Taxonomy" id="765420"/>
    <lineage>
        <taxon>Bacteria</taxon>
        <taxon>Bacillati</taxon>
        <taxon>Chloroflexota</taxon>
        <taxon>Chloroflexia</taxon>
        <taxon>Chloroflexales</taxon>
        <taxon>Chloroflexineae</taxon>
        <taxon>Oscillochloridaceae</taxon>
        <taxon>Oscillochloris</taxon>
    </lineage>
</organism>
<evidence type="ECO:0000313" key="2">
    <source>
        <dbReference type="Proteomes" id="UP000054010"/>
    </source>
</evidence>
<comment type="caution">
    <text evidence="1">The sequence shown here is derived from an EMBL/GenBank/DDBJ whole genome shotgun (WGS) entry which is preliminary data.</text>
</comment>
<dbReference type="OrthoDB" id="3648721at2"/>
<dbReference type="Proteomes" id="UP000054010">
    <property type="component" value="Unassembled WGS sequence"/>
</dbReference>
<dbReference type="AlphaFoldDB" id="E1IIJ8"/>
<keyword evidence="2" id="KW-1185">Reference proteome</keyword>
<evidence type="ECO:0008006" key="3">
    <source>
        <dbReference type="Google" id="ProtNLM"/>
    </source>
</evidence>
<proteinExistence type="predicted"/>
<name>E1IIJ8_9CHLR</name>
<evidence type="ECO:0000313" key="1">
    <source>
        <dbReference type="EMBL" id="EFO78988.1"/>
    </source>
</evidence>